<evidence type="ECO:0000313" key="1">
    <source>
        <dbReference type="EMBL" id="MCI14597.1"/>
    </source>
</evidence>
<dbReference type="Proteomes" id="UP000265520">
    <property type="component" value="Unassembled WGS sequence"/>
</dbReference>
<dbReference type="GO" id="GO:0003676">
    <property type="term" value="F:nucleic acid binding"/>
    <property type="evidence" value="ECO:0007669"/>
    <property type="project" value="InterPro"/>
</dbReference>
<dbReference type="InterPro" id="IPR036397">
    <property type="entry name" value="RNaseH_sf"/>
</dbReference>
<dbReference type="InterPro" id="IPR012337">
    <property type="entry name" value="RNaseH-like_sf"/>
</dbReference>
<accession>A0A392PSH2</accession>
<dbReference type="Gene3D" id="3.30.420.10">
    <property type="entry name" value="Ribonuclease H-like superfamily/Ribonuclease H"/>
    <property type="match status" value="1"/>
</dbReference>
<evidence type="ECO:0000313" key="2">
    <source>
        <dbReference type="Proteomes" id="UP000265520"/>
    </source>
</evidence>
<comment type="caution">
    <text evidence="1">The sequence shown here is derived from an EMBL/GenBank/DDBJ whole genome shotgun (WGS) entry which is preliminary data.</text>
</comment>
<dbReference type="EMBL" id="LXQA010093039">
    <property type="protein sequence ID" value="MCI14597.1"/>
    <property type="molecule type" value="Genomic_DNA"/>
</dbReference>
<sequence>MDSDVLVGHNISGFDLDVLLHRSQ</sequence>
<proteinExistence type="predicted"/>
<keyword evidence="2" id="KW-1185">Reference proteome</keyword>
<reference evidence="1 2" key="1">
    <citation type="journal article" date="2018" name="Front. Plant Sci.">
        <title>Red Clover (Trifolium pratense) and Zigzag Clover (T. medium) - A Picture of Genomic Similarities and Differences.</title>
        <authorList>
            <person name="Dluhosova J."/>
            <person name="Istvanek J."/>
            <person name="Nedelnik J."/>
            <person name="Repkova J."/>
        </authorList>
    </citation>
    <scope>NUCLEOTIDE SEQUENCE [LARGE SCALE GENOMIC DNA]</scope>
    <source>
        <strain evidence="2">cv. 10/8</strain>
        <tissue evidence="1">Leaf</tissue>
    </source>
</reference>
<dbReference type="SUPFAM" id="SSF53098">
    <property type="entry name" value="Ribonuclease H-like"/>
    <property type="match status" value="1"/>
</dbReference>
<feature type="non-terminal residue" evidence="1">
    <location>
        <position position="24"/>
    </location>
</feature>
<dbReference type="AlphaFoldDB" id="A0A392PSH2"/>
<organism evidence="1 2">
    <name type="scientific">Trifolium medium</name>
    <dbReference type="NCBI Taxonomy" id="97028"/>
    <lineage>
        <taxon>Eukaryota</taxon>
        <taxon>Viridiplantae</taxon>
        <taxon>Streptophyta</taxon>
        <taxon>Embryophyta</taxon>
        <taxon>Tracheophyta</taxon>
        <taxon>Spermatophyta</taxon>
        <taxon>Magnoliopsida</taxon>
        <taxon>eudicotyledons</taxon>
        <taxon>Gunneridae</taxon>
        <taxon>Pentapetalae</taxon>
        <taxon>rosids</taxon>
        <taxon>fabids</taxon>
        <taxon>Fabales</taxon>
        <taxon>Fabaceae</taxon>
        <taxon>Papilionoideae</taxon>
        <taxon>50 kb inversion clade</taxon>
        <taxon>NPAAA clade</taxon>
        <taxon>Hologalegina</taxon>
        <taxon>IRL clade</taxon>
        <taxon>Trifolieae</taxon>
        <taxon>Trifolium</taxon>
    </lineage>
</organism>
<name>A0A392PSH2_9FABA</name>
<protein>
    <submittedName>
        <fullName evidence="1">Putative DNA polymerase alpha catalytic subunit</fullName>
    </submittedName>
</protein>